<keyword evidence="2" id="KW-1185">Reference proteome</keyword>
<sequence length="137" mass="14931">MRSLFDVAARVASRTHDQVQAERLGFRLERRTAPVTGGRPDVNARPVARAGSPPVDFDAVWVSPGAMLNAHGRAMSDASTKAIAGEKFAIDIDDRALVPPPVADDKITRLYTGASYAVTNVTAVDYGRTRIWLRELR</sequence>
<comment type="caution">
    <text evidence="1">The sequence shown here is derived from an EMBL/GenBank/DDBJ whole genome shotgun (WGS) entry which is preliminary data.</text>
</comment>
<dbReference type="Proteomes" id="UP001055286">
    <property type="component" value="Unassembled WGS sequence"/>
</dbReference>
<dbReference type="RefSeq" id="WP_099898723.1">
    <property type="nucleotide sequence ID" value="NZ_BPQJ01000035.1"/>
</dbReference>
<reference evidence="1" key="2">
    <citation type="submission" date="2021-08" db="EMBL/GenBank/DDBJ databases">
        <authorList>
            <person name="Tani A."/>
            <person name="Ola A."/>
            <person name="Ogura Y."/>
            <person name="Katsura K."/>
            <person name="Hayashi T."/>
        </authorList>
    </citation>
    <scope>NUCLEOTIDE SEQUENCE</scope>
    <source>
        <strain evidence="1">JCM 32048</strain>
    </source>
</reference>
<evidence type="ECO:0000313" key="1">
    <source>
        <dbReference type="EMBL" id="GJD65170.1"/>
    </source>
</evidence>
<name>A0AA37M701_9HYPH</name>
<reference evidence="1" key="1">
    <citation type="journal article" date="2016" name="Front. Microbiol.">
        <title>Genome Sequence of the Piezophilic, Mesophilic Sulfate-Reducing Bacterium Desulfovibrio indicus J2T.</title>
        <authorList>
            <person name="Cao J."/>
            <person name="Maignien L."/>
            <person name="Shao Z."/>
            <person name="Alain K."/>
            <person name="Jebbar M."/>
        </authorList>
    </citation>
    <scope>NUCLEOTIDE SEQUENCE</scope>
    <source>
        <strain evidence="1">JCM 32048</strain>
    </source>
</reference>
<accession>A0AA37M701</accession>
<protein>
    <submittedName>
        <fullName evidence="1">Uncharacterized protein</fullName>
    </submittedName>
</protein>
<dbReference type="AlphaFoldDB" id="A0AA37M701"/>
<proteinExistence type="predicted"/>
<dbReference type="EMBL" id="BPQJ01000035">
    <property type="protein sequence ID" value="GJD65170.1"/>
    <property type="molecule type" value="Genomic_DNA"/>
</dbReference>
<gene>
    <name evidence="1" type="ORF">MPEAHAMD_5357</name>
</gene>
<evidence type="ECO:0000313" key="2">
    <source>
        <dbReference type="Proteomes" id="UP001055286"/>
    </source>
</evidence>
<organism evidence="1 2">
    <name type="scientific">Methylobacterium frigidaeris</name>
    <dbReference type="NCBI Taxonomy" id="2038277"/>
    <lineage>
        <taxon>Bacteria</taxon>
        <taxon>Pseudomonadati</taxon>
        <taxon>Pseudomonadota</taxon>
        <taxon>Alphaproteobacteria</taxon>
        <taxon>Hyphomicrobiales</taxon>
        <taxon>Methylobacteriaceae</taxon>
        <taxon>Methylobacterium</taxon>
    </lineage>
</organism>